<dbReference type="InterPro" id="IPR051229">
    <property type="entry name" value="ALYREF_mRNA_export"/>
</dbReference>
<reference evidence="5 6" key="1">
    <citation type="journal article" date="2021" name="Elife">
        <title>Chloroplast acquisition without the gene transfer in kleptoplastic sea slugs, Plakobranchus ocellatus.</title>
        <authorList>
            <person name="Maeda T."/>
            <person name="Takahashi S."/>
            <person name="Yoshida T."/>
            <person name="Shimamura S."/>
            <person name="Takaki Y."/>
            <person name="Nagai Y."/>
            <person name="Toyoda A."/>
            <person name="Suzuki Y."/>
            <person name="Arimoto A."/>
            <person name="Ishii H."/>
            <person name="Satoh N."/>
            <person name="Nishiyama T."/>
            <person name="Hasebe M."/>
            <person name="Maruyama T."/>
            <person name="Minagawa J."/>
            <person name="Obokata J."/>
            <person name="Shigenobu S."/>
        </authorList>
    </citation>
    <scope>NUCLEOTIDE SEQUENCE [LARGE SCALE GENOMIC DNA]</scope>
</reference>
<evidence type="ECO:0000313" key="5">
    <source>
        <dbReference type="EMBL" id="GFR85083.1"/>
    </source>
</evidence>
<dbReference type="GO" id="GO:0016607">
    <property type="term" value="C:nuclear speck"/>
    <property type="evidence" value="ECO:0007669"/>
    <property type="project" value="TreeGrafter"/>
</dbReference>
<dbReference type="InterPro" id="IPR012677">
    <property type="entry name" value="Nucleotide-bd_a/b_plait_sf"/>
</dbReference>
<dbReference type="InterPro" id="IPR035979">
    <property type="entry name" value="RBD_domain_sf"/>
</dbReference>
<accession>A0AAV4GJC7</accession>
<keyword evidence="6" id="KW-1185">Reference proteome</keyword>
<dbReference type="InterPro" id="IPR034784">
    <property type="entry name" value="PDIP3_RRM"/>
</dbReference>
<protein>
    <submittedName>
        <fullName evidence="5">Polymerase delta-interacting protein 3-like</fullName>
    </submittedName>
</protein>
<proteinExistence type="predicted"/>
<dbReference type="AlphaFoldDB" id="A0AAV4GJC7"/>
<evidence type="ECO:0000256" key="2">
    <source>
        <dbReference type="PROSITE-ProRule" id="PRU00176"/>
    </source>
</evidence>
<feature type="region of interest" description="Disordered" evidence="3">
    <location>
        <begin position="106"/>
        <end position="125"/>
    </location>
</feature>
<dbReference type="InterPro" id="IPR000504">
    <property type="entry name" value="RRM_dom"/>
</dbReference>
<feature type="region of interest" description="Disordered" evidence="3">
    <location>
        <begin position="332"/>
        <end position="355"/>
    </location>
</feature>
<dbReference type="GO" id="GO:0003729">
    <property type="term" value="F:mRNA binding"/>
    <property type="evidence" value="ECO:0007669"/>
    <property type="project" value="TreeGrafter"/>
</dbReference>
<name>A0AAV4GJC7_9GAST</name>
<organism evidence="5 6">
    <name type="scientific">Elysia marginata</name>
    <dbReference type="NCBI Taxonomy" id="1093978"/>
    <lineage>
        <taxon>Eukaryota</taxon>
        <taxon>Metazoa</taxon>
        <taxon>Spiralia</taxon>
        <taxon>Lophotrochozoa</taxon>
        <taxon>Mollusca</taxon>
        <taxon>Gastropoda</taxon>
        <taxon>Heterobranchia</taxon>
        <taxon>Euthyneura</taxon>
        <taxon>Panpulmonata</taxon>
        <taxon>Sacoglossa</taxon>
        <taxon>Placobranchoidea</taxon>
        <taxon>Plakobranchidae</taxon>
        <taxon>Elysia</taxon>
    </lineage>
</organism>
<dbReference type="Gene3D" id="3.30.70.330">
    <property type="match status" value="1"/>
</dbReference>
<dbReference type="EMBL" id="BMAT01001412">
    <property type="protein sequence ID" value="GFR85083.1"/>
    <property type="molecule type" value="Genomic_DNA"/>
</dbReference>
<comment type="caution">
    <text evidence="5">The sequence shown here is derived from an EMBL/GenBank/DDBJ whole genome shotgun (WGS) entry which is preliminary data.</text>
</comment>
<dbReference type="Pfam" id="PF00076">
    <property type="entry name" value="RRM_1"/>
    <property type="match status" value="1"/>
</dbReference>
<dbReference type="SUPFAM" id="SSF54928">
    <property type="entry name" value="RNA-binding domain, RBD"/>
    <property type="match status" value="1"/>
</dbReference>
<dbReference type="Proteomes" id="UP000762676">
    <property type="component" value="Unassembled WGS sequence"/>
</dbReference>
<feature type="compositionally biased region" description="Polar residues" evidence="3">
    <location>
        <begin position="11"/>
        <end position="26"/>
    </location>
</feature>
<feature type="region of interest" description="Disordered" evidence="3">
    <location>
        <begin position="1"/>
        <end position="67"/>
    </location>
</feature>
<dbReference type="GO" id="GO:0016973">
    <property type="term" value="P:poly(A)+ mRNA export from nucleus"/>
    <property type="evidence" value="ECO:0007669"/>
    <property type="project" value="TreeGrafter"/>
</dbReference>
<evidence type="ECO:0000313" key="6">
    <source>
        <dbReference type="Proteomes" id="UP000762676"/>
    </source>
</evidence>
<dbReference type="PANTHER" id="PTHR19965">
    <property type="entry name" value="RNA AND EXPORT FACTOR BINDING PROTEIN"/>
    <property type="match status" value="1"/>
</dbReference>
<evidence type="ECO:0000259" key="4">
    <source>
        <dbReference type="PROSITE" id="PS50102"/>
    </source>
</evidence>
<dbReference type="CDD" id="cd12681">
    <property type="entry name" value="RRM_SKAR"/>
    <property type="match status" value="1"/>
</dbReference>
<gene>
    <name evidence="5" type="ORF">ElyMa_000687700</name>
</gene>
<dbReference type="PANTHER" id="PTHR19965:SF96">
    <property type="entry name" value="POLYMERASE DELTA-INTERACTING PROTEIN 3"/>
    <property type="match status" value="1"/>
</dbReference>
<keyword evidence="1 2" id="KW-0694">RNA-binding</keyword>
<dbReference type="PROSITE" id="PS50102">
    <property type="entry name" value="RRM"/>
    <property type="match status" value="1"/>
</dbReference>
<evidence type="ECO:0000256" key="1">
    <source>
        <dbReference type="ARBA" id="ARBA00022884"/>
    </source>
</evidence>
<sequence length="537" mass="58522">MADLSLDDFIKQSNTKSRVSNLNGGQQRKRKFVQAPLPKTGGSQKRGQAFDARQKLSAKTAPKDARDKIIINKKNGKGDARNKIMFKQVQKGTFDARSLIQRHQKKVQGQRKEPGFTSQQIQGPLPPDLALTRTLANPNAKGKAQIQLTSSGLKVTRAVPTTQVSLSNNSLQVTRRNKAYGDMQPRSAPTNKDFVPIIQIRNDRYKQPGEPSSNPYYQDEPFVQSYQYGSHPSFAKPTPAFSNQRGYRDLDDPEYNSPSIAVPEIPKVRIQNVRPVEAAGMRPVSYSAPHQQQSRPPPGAATVSQGFRVTQGGVRPGGESAALPVQAGVKRRQLAQSAPPPAQEVSGPLRLGKGGGPGIELRSLDTQHQPLIKKPKFSAAMGEEASHEEDDGTDYISPLQGFRVIVTNLFTGVTQDDIIELFGAVGPLKKAKLLKSGTAEVVYVNKKDAVSAVQKYHSRELDGQPMYVKMTTPVAAVVKKVEDHDPDITGEALRLYKKGTGIGSLPEAPIEIPTILRALFKAGPPGPNKSVKFTVKI</sequence>
<dbReference type="SMART" id="SM00360">
    <property type="entry name" value="RRM"/>
    <property type="match status" value="1"/>
</dbReference>
<evidence type="ECO:0000256" key="3">
    <source>
        <dbReference type="SAM" id="MobiDB-lite"/>
    </source>
</evidence>
<feature type="domain" description="RRM" evidence="4">
    <location>
        <begin position="402"/>
        <end position="473"/>
    </location>
</feature>